<evidence type="ECO:0000259" key="3">
    <source>
        <dbReference type="Pfam" id="PF13005"/>
    </source>
</evidence>
<evidence type="ECO:0000256" key="1">
    <source>
        <dbReference type="SAM" id="MobiDB-lite"/>
    </source>
</evidence>
<accession>X1HQ34</accession>
<feature type="domain" description="Transposase IS66 central" evidence="2">
    <location>
        <begin position="164"/>
        <end position="253"/>
    </location>
</feature>
<feature type="domain" description="Transposase IS66 zinc-finger binding" evidence="3">
    <location>
        <begin position="104"/>
        <end position="148"/>
    </location>
</feature>
<dbReference type="InterPro" id="IPR045618">
    <property type="entry name" value="DUF6444"/>
</dbReference>
<feature type="region of interest" description="Disordered" evidence="1">
    <location>
        <begin position="30"/>
        <end position="90"/>
    </location>
</feature>
<comment type="caution">
    <text evidence="5">The sequence shown here is derived from an EMBL/GenBank/DDBJ whole genome shotgun (WGS) entry which is preliminary data.</text>
</comment>
<dbReference type="InterPro" id="IPR052344">
    <property type="entry name" value="Transposase-related"/>
</dbReference>
<evidence type="ECO:0000259" key="4">
    <source>
        <dbReference type="Pfam" id="PF20042"/>
    </source>
</evidence>
<sequence length="258" mass="29525">IKEVQLLKLRVEQLEAENKKIPQIEAEITSLKKENKQLKERLSRYETPKNSNNSSIPPSKDENRPVRRSLREKSSRKPGGQEGHKGTTLQMIDNPDKIEVLVSDYCQCCGNDLREVATRFVSRRQVVDLPEIKPIYTEYQCFSRKCSCGHEQVVDYPSHVTNHIQYGPTVEAAVGYYSVYQYLPYKRMSELFLHLYNLPISEGSIGNMLKRLGERVQPVYDSIQNAVAISKTAVGGDESGAKVNGKKFWAWIWQTVML</sequence>
<dbReference type="PANTHER" id="PTHR33678:SF1">
    <property type="entry name" value="BLL1576 PROTEIN"/>
    <property type="match status" value="1"/>
</dbReference>
<dbReference type="AlphaFoldDB" id="X1HQ34"/>
<evidence type="ECO:0000259" key="2">
    <source>
        <dbReference type="Pfam" id="PF03050"/>
    </source>
</evidence>
<dbReference type="PANTHER" id="PTHR33678">
    <property type="entry name" value="BLL1576 PROTEIN"/>
    <property type="match status" value="1"/>
</dbReference>
<dbReference type="InterPro" id="IPR024474">
    <property type="entry name" value="Znf_dom_IS66"/>
</dbReference>
<feature type="compositionally biased region" description="Basic and acidic residues" evidence="1">
    <location>
        <begin position="59"/>
        <end position="75"/>
    </location>
</feature>
<feature type="compositionally biased region" description="Low complexity" evidence="1">
    <location>
        <begin position="48"/>
        <end position="58"/>
    </location>
</feature>
<gene>
    <name evidence="5" type="ORF">S03H2_53125</name>
</gene>
<dbReference type="Pfam" id="PF13005">
    <property type="entry name" value="zf-IS66"/>
    <property type="match status" value="1"/>
</dbReference>
<dbReference type="EMBL" id="BARU01033802">
    <property type="protein sequence ID" value="GAH71577.1"/>
    <property type="molecule type" value="Genomic_DNA"/>
</dbReference>
<name>X1HQ34_9ZZZZ</name>
<protein>
    <submittedName>
        <fullName evidence="5">Uncharacterized protein</fullName>
    </submittedName>
</protein>
<dbReference type="InterPro" id="IPR004291">
    <property type="entry name" value="Transposase_IS66_central"/>
</dbReference>
<proteinExistence type="predicted"/>
<dbReference type="Pfam" id="PF20042">
    <property type="entry name" value="DUF6444"/>
    <property type="match status" value="1"/>
</dbReference>
<reference evidence="5" key="1">
    <citation type="journal article" date="2014" name="Front. Microbiol.">
        <title>High frequency of phylogenetically diverse reductive dehalogenase-homologous genes in deep subseafloor sedimentary metagenomes.</title>
        <authorList>
            <person name="Kawai M."/>
            <person name="Futagami T."/>
            <person name="Toyoda A."/>
            <person name="Takaki Y."/>
            <person name="Nishi S."/>
            <person name="Hori S."/>
            <person name="Arai W."/>
            <person name="Tsubouchi T."/>
            <person name="Morono Y."/>
            <person name="Uchiyama I."/>
            <person name="Ito T."/>
            <person name="Fujiyama A."/>
            <person name="Inagaki F."/>
            <person name="Takami H."/>
        </authorList>
    </citation>
    <scope>NUCLEOTIDE SEQUENCE</scope>
    <source>
        <strain evidence="5">Expedition CK06-06</strain>
    </source>
</reference>
<feature type="non-terminal residue" evidence="5">
    <location>
        <position position="258"/>
    </location>
</feature>
<feature type="compositionally biased region" description="Basic and acidic residues" evidence="1">
    <location>
        <begin position="30"/>
        <end position="47"/>
    </location>
</feature>
<feature type="non-terminal residue" evidence="5">
    <location>
        <position position="1"/>
    </location>
</feature>
<organism evidence="5">
    <name type="scientific">marine sediment metagenome</name>
    <dbReference type="NCBI Taxonomy" id="412755"/>
    <lineage>
        <taxon>unclassified sequences</taxon>
        <taxon>metagenomes</taxon>
        <taxon>ecological metagenomes</taxon>
    </lineage>
</organism>
<feature type="domain" description="DUF6444" evidence="4">
    <location>
        <begin position="12"/>
        <end position="88"/>
    </location>
</feature>
<dbReference type="Pfam" id="PF03050">
    <property type="entry name" value="DDE_Tnp_IS66"/>
    <property type="match status" value="1"/>
</dbReference>
<evidence type="ECO:0000313" key="5">
    <source>
        <dbReference type="EMBL" id="GAH71577.1"/>
    </source>
</evidence>